<sequence>MKETKEREGQKILVGSKEEIADRSLAGWGERETKRNKDEDDDDDDDDEEDVAQVVDSEADKR</sequence>
<name>A0A0G2IZR3_9EURO</name>
<reference evidence="3" key="1">
    <citation type="journal article" date="2015" name="PLoS Genet.">
        <title>The dynamic genome and transcriptome of the human fungal pathogen Blastomyces and close relative Emmonsia.</title>
        <authorList>
            <person name="Munoz J.F."/>
            <person name="Gauthier G.M."/>
            <person name="Desjardins C.A."/>
            <person name="Gallo J.E."/>
            <person name="Holder J."/>
            <person name="Sullivan T.D."/>
            <person name="Marty A.J."/>
            <person name="Carmen J.C."/>
            <person name="Chen Z."/>
            <person name="Ding L."/>
            <person name="Gujja S."/>
            <person name="Magrini V."/>
            <person name="Misas E."/>
            <person name="Mitreva M."/>
            <person name="Priest M."/>
            <person name="Saif S."/>
            <person name="Whiston E.A."/>
            <person name="Young S."/>
            <person name="Zeng Q."/>
            <person name="Goldman W.E."/>
            <person name="Mardis E.R."/>
            <person name="Taylor J.W."/>
            <person name="McEwen J.G."/>
            <person name="Clay O.K."/>
            <person name="Klein B.S."/>
            <person name="Cuomo C.A."/>
        </authorList>
    </citation>
    <scope>NUCLEOTIDE SEQUENCE [LARGE SCALE GENOMIC DNA]</scope>
    <source>
        <strain evidence="3">UAMH 3008</strain>
    </source>
</reference>
<dbReference type="VEuPathDB" id="FungiDB:EMCG_03793"/>
<feature type="compositionally biased region" description="Basic and acidic residues" evidence="1">
    <location>
        <begin position="1"/>
        <end position="22"/>
    </location>
</feature>
<proteinExistence type="predicted"/>
<dbReference type="EMBL" id="LCZI01001250">
    <property type="protein sequence ID" value="KKZ61684.1"/>
    <property type="molecule type" value="Genomic_DNA"/>
</dbReference>
<evidence type="ECO:0000256" key="1">
    <source>
        <dbReference type="SAM" id="MobiDB-lite"/>
    </source>
</evidence>
<feature type="region of interest" description="Disordered" evidence="1">
    <location>
        <begin position="1"/>
        <end position="62"/>
    </location>
</feature>
<evidence type="ECO:0000313" key="2">
    <source>
        <dbReference type="EMBL" id="KKZ61684.1"/>
    </source>
</evidence>
<protein>
    <submittedName>
        <fullName evidence="2">Uncharacterized protein</fullName>
    </submittedName>
</protein>
<accession>A0A0G2IZR3</accession>
<feature type="compositionally biased region" description="Basic and acidic residues" evidence="1">
    <location>
        <begin position="29"/>
        <end position="38"/>
    </location>
</feature>
<comment type="caution">
    <text evidence="2">The sequence shown here is derived from an EMBL/GenBank/DDBJ whole genome shotgun (WGS) entry which is preliminary data.</text>
</comment>
<evidence type="ECO:0000313" key="3">
    <source>
        <dbReference type="Proteomes" id="UP000034164"/>
    </source>
</evidence>
<feature type="compositionally biased region" description="Acidic residues" evidence="1">
    <location>
        <begin position="39"/>
        <end position="51"/>
    </location>
</feature>
<dbReference type="AlphaFoldDB" id="A0A0G2IZR3"/>
<gene>
    <name evidence="2" type="ORF">EMCG_03793</name>
</gene>
<dbReference type="Proteomes" id="UP000034164">
    <property type="component" value="Unassembled WGS sequence"/>
</dbReference>
<organism evidence="2 3">
    <name type="scientific">[Emmonsia] crescens</name>
    <dbReference type="NCBI Taxonomy" id="73230"/>
    <lineage>
        <taxon>Eukaryota</taxon>
        <taxon>Fungi</taxon>
        <taxon>Dikarya</taxon>
        <taxon>Ascomycota</taxon>
        <taxon>Pezizomycotina</taxon>
        <taxon>Eurotiomycetes</taxon>
        <taxon>Eurotiomycetidae</taxon>
        <taxon>Onygenales</taxon>
        <taxon>Ajellomycetaceae</taxon>
        <taxon>Emergomyces</taxon>
    </lineage>
</organism>